<evidence type="ECO:0000256" key="12">
    <source>
        <dbReference type="ARBA" id="ARBA00045139"/>
    </source>
</evidence>
<dbReference type="InterPro" id="IPR050558">
    <property type="entry name" value="PTS_Sugar-Specific_Components"/>
</dbReference>
<dbReference type="GO" id="GO:0005886">
    <property type="term" value="C:plasma membrane"/>
    <property type="evidence" value="ECO:0007669"/>
    <property type="project" value="UniProtKB-SubCell"/>
</dbReference>
<dbReference type="HOGENOM" id="CLU_012312_2_1_9"/>
<dbReference type="CDD" id="cd00212">
    <property type="entry name" value="PTS_IIB_glc"/>
    <property type="match status" value="1"/>
</dbReference>
<feature type="transmembrane region" description="Helical" evidence="17">
    <location>
        <begin position="256"/>
        <end position="281"/>
    </location>
</feature>
<dbReference type="PROSITE" id="PS51093">
    <property type="entry name" value="PTS_EIIA_TYPE_1"/>
    <property type="match status" value="1"/>
</dbReference>
<feature type="domain" description="PTS EIIA type-1" evidence="18">
    <location>
        <begin position="505"/>
        <end position="609"/>
    </location>
</feature>
<evidence type="ECO:0000256" key="10">
    <source>
        <dbReference type="ARBA" id="ARBA00023136"/>
    </source>
</evidence>
<evidence type="ECO:0000313" key="22">
    <source>
        <dbReference type="Proteomes" id="UP000002627"/>
    </source>
</evidence>
<evidence type="ECO:0000256" key="9">
    <source>
        <dbReference type="ARBA" id="ARBA00022989"/>
    </source>
</evidence>
<feature type="transmembrane region" description="Helical" evidence="17">
    <location>
        <begin position="112"/>
        <end position="134"/>
    </location>
</feature>
<dbReference type="InterPro" id="IPR011055">
    <property type="entry name" value="Dup_hybrid_motif"/>
</dbReference>
<evidence type="ECO:0000259" key="20">
    <source>
        <dbReference type="PROSITE" id="PS51103"/>
    </source>
</evidence>
<dbReference type="PANTHER" id="PTHR30175:SF4">
    <property type="entry name" value="PTS SYSTEM TREHALOSE-SPECIFIC EIIBC COMPONENT"/>
    <property type="match status" value="1"/>
</dbReference>
<dbReference type="SUPFAM" id="SSF51261">
    <property type="entry name" value="Duplicated hybrid motif"/>
    <property type="match status" value="1"/>
</dbReference>
<reference evidence="21 22" key="1">
    <citation type="journal article" date="2009" name="J. Bacteriol.">
        <title>Complete genome sequence of Lactobacillus johnsonii FI9785, a competitive exclusion agent against pathogens in poultry.</title>
        <authorList>
            <person name="Wegmann U."/>
            <person name="Overweg K."/>
            <person name="Horn N."/>
            <person name="Goesmann A."/>
            <person name="Narbad A."/>
            <person name="Gasson M.J."/>
            <person name="Shearman C."/>
        </authorList>
    </citation>
    <scope>NUCLEOTIDE SEQUENCE [LARGE SCALE GENOMIC DNA]</scope>
    <source>
        <strain evidence="21 22">FI9785</strain>
    </source>
</reference>
<keyword evidence="9 17" id="KW-1133">Transmembrane helix</keyword>
<dbReference type="KEGG" id="ljf:FI9785_581"/>
<dbReference type="PROSITE" id="PS51103">
    <property type="entry name" value="PTS_EIIC_TYPE_1"/>
    <property type="match status" value="1"/>
</dbReference>
<dbReference type="InterPro" id="IPR018113">
    <property type="entry name" value="PTrfase_EIIB_Cys"/>
</dbReference>
<keyword evidence="2" id="KW-0813">Transport</keyword>
<keyword evidence="22" id="KW-1185">Reference proteome</keyword>
<feature type="transmembrane region" description="Helical" evidence="17">
    <location>
        <begin position="341"/>
        <end position="362"/>
    </location>
</feature>
<evidence type="ECO:0000256" key="2">
    <source>
        <dbReference type="ARBA" id="ARBA00022448"/>
    </source>
</evidence>
<evidence type="ECO:0000313" key="21">
    <source>
        <dbReference type="EMBL" id="CAX66459.1"/>
    </source>
</evidence>
<dbReference type="GO" id="GO:0016301">
    <property type="term" value="F:kinase activity"/>
    <property type="evidence" value="ECO:0007669"/>
    <property type="project" value="UniProtKB-KW"/>
</dbReference>
<organism evidence="21 22">
    <name type="scientific">Lactobacillus johnsonii (strain FI9785)</name>
    <dbReference type="NCBI Taxonomy" id="633699"/>
    <lineage>
        <taxon>Bacteria</taxon>
        <taxon>Bacillati</taxon>
        <taxon>Bacillota</taxon>
        <taxon>Bacilli</taxon>
        <taxon>Lactobacillales</taxon>
        <taxon>Lactobacillaceae</taxon>
        <taxon>Lactobacillus</taxon>
    </lineage>
</organism>
<dbReference type="PROSITE" id="PS00371">
    <property type="entry name" value="PTS_EIIA_TYPE_1_HIS"/>
    <property type="match status" value="1"/>
</dbReference>
<dbReference type="PROSITE" id="PS01035">
    <property type="entry name" value="PTS_EIIB_TYPE_1_CYS"/>
    <property type="match status" value="1"/>
</dbReference>
<evidence type="ECO:0000256" key="7">
    <source>
        <dbReference type="ARBA" id="ARBA00022692"/>
    </source>
</evidence>
<evidence type="ECO:0000256" key="16">
    <source>
        <dbReference type="PROSITE-ProRule" id="PRU00421"/>
    </source>
</evidence>
<protein>
    <recommendedName>
        <fullName evidence="14">PTS system sucrose-specific EIIBCA component</fullName>
        <ecNumber evidence="11">2.7.1.211</ecNumber>
    </recommendedName>
    <alternativeName>
        <fullName evidence="15">EIIBCA-Scr</fullName>
    </alternativeName>
</protein>
<feature type="transmembrane region" description="Helical" evidence="17">
    <location>
        <begin position="154"/>
        <end position="174"/>
    </location>
</feature>
<dbReference type="PROSITE" id="PS51098">
    <property type="entry name" value="PTS_EIIB_TYPE_1"/>
    <property type="match status" value="1"/>
</dbReference>
<evidence type="ECO:0000259" key="18">
    <source>
        <dbReference type="PROSITE" id="PS51093"/>
    </source>
</evidence>
<keyword evidence="10 17" id="KW-0472">Membrane</keyword>
<dbReference type="SUPFAM" id="SSF55604">
    <property type="entry name" value="Glucose permease domain IIB"/>
    <property type="match status" value="1"/>
</dbReference>
<keyword evidence="6" id="KW-0598">Phosphotransferase system</keyword>
<dbReference type="InterPro" id="IPR003352">
    <property type="entry name" value="PTS_EIIC"/>
</dbReference>
<dbReference type="EC" id="2.7.1.211" evidence="11"/>
<dbReference type="Gene3D" id="3.30.1360.60">
    <property type="entry name" value="Glucose permease domain IIB"/>
    <property type="match status" value="1"/>
</dbReference>
<feature type="transmembrane region" description="Helical" evidence="17">
    <location>
        <begin position="400"/>
        <end position="420"/>
    </location>
</feature>
<dbReference type="InterPro" id="IPR001996">
    <property type="entry name" value="PTS_IIB_1"/>
</dbReference>
<evidence type="ECO:0000256" key="11">
    <source>
        <dbReference type="ARBA" id="ARBA00044053"/>
    </source>
</evidence>
<dbReference type="GO" id="GO:0090589">
    <property type="term" value="F:protein-phosphocysteine-trehalose phosphotransferase system transporter activity"/>
    <property type="evidence" value="ECO:0007669"/>
    <property type="project" value="TreeGrafter"/>
</dbReference>
<evidence type="ECO:0000256" key="6">
    <source>
        <dbReference type="ARBA" id="ARBA00022683"/>
    </source>
</evidence>
<evidence type="ECO:0000256" key="3">
    <source>
        <dbReference type="ARBA" id="ARBA00022475"/>
    </source>
</evidence>
<evidence type="ECO:0000256" key="17">
    <source>
        <dbReference type="SAM" id="Phobius"/>
    </source>
</evidence>
<dbReference type="Gene3D" id="2.70.70.10">
    <property type="entry name" value="Glucose Permease (Domain IIA)"/>
    <property type="match status" value="1"/>
</dbReference>
<feature type="transmembrane region" description="Helical" evidence="17">
    <location>
        <begin position="440"/>
        <end position="462"/>
    </location>
</feature>
<feature type="transmembrane region" description="Helical" evidence="17">
    <location>
        <begin position="186"/>
        <end position="207"/>
    </location>
</feature>
<evidence type="ECO:0000256" key="5">
    <source>
        <dbReference type="ARBA" id="ARBA00022679"/>
    </source>
</evidence>
<sequence length="649" mass="70087">MDHKQVAQRVLKYVGQDNIQAAAHCATRLRLVLKDDKKIDQKGLDNDPDVKGTFETDGQYQIIIGPGDVNKVYDEMVKIANLRTATTDDLKKVAANKNHNPILDLFKLLSDIFIPIIPALVAGGLLMALNNVLTAQHLFAAKSLVQMNPQLNDFANFINMLASAPFTFLPVLICMSATKRFGGSRILGATMGFAMVMPQLISGYAISTTPHIPTWNFFGLHVMQAGYQGQVLPVLGVAFILANVEKFCHKHLKSAIDFTFTPMIAIIVTGFLTFAIVGPVLRTCSDWITNGIIWFYNTTGWFGMGLFGLFYSAIVITGLHQTFPAIETQLLANISKTGGSFFLPVAAMANIGQGAATAAVWLTSKNEKQKSLAGSSAFSAMLGITEPAIFGVNLKMKYPFICGAIASGISSAVLGLFHVLSISMGPCSLISFICIKPGFIPQFMLGMVIDLIVGFSITYIYAKRYNAKHPVEEDKDDTVGKIEVNDEVITAPISGQVESLRNTNDKVFSSEMMGKGAAIIPNSEKVVAPADGEITVAYPTGHAYGLKTDDGADILIHLGIDTVNLKGKGFSSKVKQGDRVSKGDTLGTYDFKLVEKEGYDPTVMIVITNTSDYADVKRITGKEVKENDNLIALTEPSEGKTPVATADPV</sequence>
<dbReference type="GO" id="GO:0022878">
    <property type="term" value="F:protein-N(PI)-phosphohistidine-sucrose phosphotransferase system transporter activity"/>
    <property type="evidence" value="ECO:0007669"/>
    <property type="project" value="RHEA"/>
</dbReference>
<comment type="function">
    <text evidence="12">The phosphoenolpyruvate-dependent sugar phosphotransferase system (sugar PTS), a major carbohydrate active transport system, catalyzes the phosphorylation of incoming sugar substrates concomitantly with their translocation across the cell membrane. This system is involved in sucrose transport.</text>
</comment>
<keyword evidence="8" id="KW-0418">Kinase</keyword>
<keyword evidence="5 21" id="KW-0808">Transferase</keyword>
<accession>D0R2Z6</accession>
<dbReference type="FunFam" id="3.30.1360.60:FF:000001">
    <property type="entry name" value="PTS system glucose-specific IIBC component PtsG"/>
    <property type="match status" value="1"/>
</dbReference>
<dbReference type="InterPro" id="IPR013013">
    <property type="entry name" value="PTS_EIIC_1"/>
</dbReference>
<dbReference type="NCBIfam" id="TIGR01996">
    <property type="entry name" value="PTS-II-BC-sucr"/>
    <property type="match status" value="1"/>
</dbReference>
<dbReference type="GO" id="GO:0009401">
    <property type="term" value="P:phosphoenolpyruvate-dependent sugar phosphotransferase system"/>
    <property type="evidence" value="ECO:0007669"/>
    <property type="project" value="UniProtKB-KW"/>
</dbReference>
<evidence type="ECO:0000256" key="1">
    <source>
        <dbReference type="ARBA" id="ARBA00004651"/>
    </source>
</evidence>
<dbReference type="EMBL" id="FN298497">
    <property type="protein sequence ID" value="CAX66459.1"/>
    <property type="molecule type" value="Genomic_DNA"/>
</dbReference>
<dbReference type="Pfam" id="PF00367">
    <property type="entry name" value="PTS_EIIB"/>
    <property type="match status" value="1"/>
</dbReference>
<comment type="catalytic activity">
    <reaction evidence="13">
        <text>N(pros)-phospho-L-histidyl-[protein](out) + sucrose = sucrose 6(G)-phosphate(in) + L-histidyl-[protein]</text>
        <dbReference type="Rhea" id="RHEA:49236"/>
        <dbReference type="Rhea" id="RHEA-COMP:9745"/>
        <dbReference type="Rhea" id="RHEA-COMP:9746"/>
        <dbReference type="ChEBI" id="CHEBI:17992"/>
        <dbReference type="ChEBI" id="CHEBI:29979"/>
        <dbReference type="ChEBI" id="CHEBI:64837"/>
        <dbReference type="ChEBI" id="CHEBI:91002"/>
        <dbReference type="EC" id="2.7.1.211"/>
    </reaction>
</comment>
<dbReference type="Proteomes" id="UP000002627">
    <property type="component" value="Chromosome"/>
</dbReference>
<feature type="active site" description="Phosphocysteine intermediate; for EIIB activity" evidence="16">
    <location>
        <position position="25"/>
    </location>
</feature>
<keyword evidence="7 17" id="KW-0812">Transmembrane</keyword>
<dbReference type="RefSeq" id="WP_012845808.1">
    <property type="nucleotide sequence ID" value="NC_013504.1"/>
</dbReference>
<dbReference type="InterPro" id="IPR001127">
    <property type="entry name" value="PTS_EIIA_1_perm"/>
</dbReference>
<keyword evidence="3" id="KW-1003">Cell membrane</keyword>
<comment type="subcellular location">
    <subcellularLocation>
        <location evidence="1">Cell membrane</location>
        <topology evidence="1">Multi-pass membrane protein</topology>
    </subcellularLocation>
</comment>
<dbReference type="NCBIfam" id="TIGR00830">
    <property type="entry name" value="PTBA"/>
    <property type="match status" value="1"/>
</dbReference>
<dbReference type="InterPro" id="IPR036878">
    <property type="entry name" value="Glu_permease_IIB"/>
</dbReference>
<dbReference type="InterPro" id="IPR010973">
    <property type="entry name" value="PTS_IIBC_sucr"/>
</dbReference>
<evidence type="ECO:0000256" key="15">
    <source>
        <dbReference type="ARBA" id="ARBA00081008"/>
    </source>
</evidence>
<dbReference type="AlphaFoldDB" id="D0R2Z6"/>
<evidence type="ECO:0000259" key="19">
    <source>
        <dbReference type="PROSITE" id="PS51098"/>
    </source>
</evidence>
<dbReference type="Pfam" id="PF00358">
    <property type="entry name" value="PTS_EIIA_1"/>
    <property type="match status" value="1"/>
</dbReference>
<feature type="domain" description="PTS EIIC type-1" evidence="20">
    <location>
        <begin position="120"/>
        <end position="477"/>
    </location>
</feature>
<evidence type="ECO:0000256" key="4">
    <source>
        <dbReference type="ARBA" id="ARBA00022597"/>
    </source>
</evidence>
<feature type="transmembrane region" description="Helical" evidence="17">
    <location>
        <begin position="374"/>
        <end position="393"/>
    </location>
</feature>
<evidence type="ECO:0000256" key="8">
    <source>
        <dbReference type="ARBA" id="ARBA00022777"/>
    </source>
</evidence>
<dbReference type="Pfam" id="PF02378">
    <property type="entry name" value="PTS_EIIC"/>
    <property type="match status" value="1"/>
</dbReference>
<keyword evidence="4" id="KW-0762">Sugar transport</keyword>
<feature type="transmembrane region" description="Helical" evidence="17">
    <location>
        <begin position="301"/>
        <end position="320"/>
    </location>
</feature>
<proteinExistence type="predicted"/>
<name>D0R2Z6_LACJF</name>
<dbReference type="FunFam" id="2.70.70.10:FF:000001">
    <property type="entry name" value="PTS system glucose-specific IIA component"/>
    <property type="match status" value="1"/>
</dbReference>
<feature type="transmembrane region" description="Helical" evidence="17">
    <location>
        <begin position="227"/>
        <end position="244"/>
    </location>
</feature>
<dbReference type="PANTHER" id="PTHR30175">
    <property type="entry name" value="PHOSPHOTRANSFERASE SYSTEM TRANSPORT PROTEIN"/>
    <property type="match status" value="1"/>
</dbReference>
<feature type="domain" description="PTS EIIB type-1" evidence="19">
    <location>
        <begin position="3"/>
        <end position="86"/>
    </location>
</feature>
<dbReference type="NCBIfam" id="TIGR00826">
    <property type="entry name" value="EIIB_glc"/>
    <property type="match status" value="1"/>
</dbReference>
<gene>
    <name evidence="21" type="primary">scrA</name>
    <name evidence="21" type="ordered locus">FI9785_581</name>
</gene>
<dbReference type="GO" id="GO:0015771">
    <property type="term" value="P:trehalose transport"/>
    <property type="evidence" value="ECO:0007669"/>
    <property type="project" value="TreeGrafter"/>
</dbReference>
<evidence type="ECO:0000256" key="13">
    <source>
        <dbReference type="ARBA" id="ARBA00048931"/>
    </source>
</evidence>
<evidence type="ECO:0000256" key="14">
    <source>
        <dbReference type="ARBA" id="ARBA00074554"/>
    </source>
</evidence>